<sequence length="97" mass="10689">MRMAVYAWASRSVSRSGRVACSGRSRSAGRASVRLEMVGAYERPLSFSTMMTRRLEWPRLLSASYAMPPVIEPSPITATMCRRGSCPASRATARPYA</sequence>
<dbReference type="EMBL" id="CAEZXX010000282">
    <property type="protein sequence ID" value="CAB4733759.1"/>
    <property type="molecule type" value="Genomic_DNA"/>
</dbReference>
<evidence type="ECO:0000313" key="1">
    <source>
        <dbReference type="EMBL" id="CAB4733759.1"/>
    </source>
</evidence>
<reference evidence="1" key="1">
    <citation type="submission" date="2020-05" db="EMBL/GenBank/DDBJ databases">
        <authorList>
            <person name="Chiriac C."/>
            <person name="Salcher M."/>
            <person name="Ghai R."/>
            <person name="Kavagutti S V."/>
        </authorList>
    </citation>
    <scope>NUCLEOTIDE SEQUENCE</scope>
</reference>
<name>A0A6J6SHM2_9ZZZZ</name>
<protein>
    <submittedName>
        <fullName evidence="1">Unannotated protein</fullName>
    </submittedName>
</protein>
<organism evidence="1">
    <name type="scientific">freshwater metagenome</name>
    <dbReference type="NCBI Taxonomy" id="449393"/>
    <lineage>
        <taxon>unclassified sequences</taxon>
        <taxon>metagenomes</taxon>
        <taxon>ecological metagenomes</taxon>
    </lineage>
</organism>
<dbReference type="AlphaFoldDB" id="A0A6J6SHM2"/>
<gene>
    <name evidence="1" type="ORF">UFOPK2602_02511</name>
</gene>
<proteinExistence type="predicted"/>
<accession>A0A6J6SHM2</accession>